<dbReference type="EMBL" id="JACGWJ010000016">
    <property type="protein sequence ID" value="KAL0360742.1"/>
    <property type="molecule type" value="Genomic_DNA"/>
</dbReference>
<dbReference type="NCBIfam" id="TIGR00797">
    <property type="entry name" value="matE"/>
    <property type="match status" value="1"/>
</dbReference>
<feature type="transmembrane region" description="Helical" evidence="6">
    <location>
        <begin position="210"/>
        <end position="230"/>
    </location>
</feature>
<evidence type="ECO:0000256" key="2">
    <source>
        <dbReference type="ARBA" id="ARBA00010199"/>
    </source>
</evidence>
<protein>
    <recommendedName>
        <fullName evidence="6">Protein DETOXIFICATION</fullName>
    </recommendedName>
    <alternativeName>
        <fullName evidence="6">Multidrug and toxic compound extrusion protein</fullName>
    </alternativeName>
</protein>
<keyword evidence="4 6" id="KW-1133">Transmembrane helix</keyword>
<feature type="transmembrane region" description="Helical" evidence="6">
    <location>
        <begin position="181"/>
        <end position="198"/>
    </location>
</feature>
<comment type="caution">
    <text evidence="7">The sequence shown here is derived from an EMBL/GenBank/DDBJ whole genome shotgun (WGS) entry which is preliminary data.</text>
</comment>
<keyword evidence="5 6" id="KW-0472">Membrane</keyword>
<evidence type="ECO:0000256" key="4">
    <source>
        <dbReference type="ARBA" id="ARBA00022989"/>
    </source>
</evidence>
<dbReference type="AlphaFoldDB" id="A0AAW2PZ44"/>
<proteinExistence type="inferred from homology"/>
<dbReference type="GO" id="GO:0015297">
    <property type="term" value="F:antiporter activity"/>
    <property type="evidence" value="ECO:0007669"/>
    <property type="project" value="InterPro"/>
</dbReference>
<dbReference type="GO" id="GO:0042910">
    <property type="term" value="F:xenobiotic transmembrane transporter activity"/>
    <property type="evidence" value="ECO:0007669"/>
    <property type="project" value="InterPro"/>
</dbReference>
<feature type="transmembrane region" description="Helical" evidence="6">
    <location>
        <begin position="432"/>
        <end position="456"/>
    </location>
</feature>
<reference evidence="7" key="2">
    <citation type="journal article" date="2024" name="Plant">
        <title>Genomic evolution and insights into agronomic trait innovations of Sesamum species.</title>
        <authorList>
            <person name="Miao H."/>
            <person name="Wang L."/>
            <person name="Qu L."/>
            <person name="Liu H."/>
            <person name="Sun Y."/>
            <person name="Le M."/>
            <person name="Wang Q."/>
            <person name="Wei S."/>
            <person name="Zheng Y."/>
            <person name="Lin W."/>
            <person name="Duan Y."/>
            <person name="Cao H."/>
            <person name="Xiong S."/>
            <person name="Wang X."/>
            <person name="Wei L."/>
            <person name="Li C."/>
            <person name="Ma Q."/>
            <person name="Ju M."/>
            <person name="Zhao R."/>
            <person name="Li G."/>
            <person name="Mu C."/>
            <person name="Tian Q."/>
            <person name="Mei H."/>
            <person name="Zhang T."/>
            <person name="Gao T."/>
            <person name="Zhang H."/>
        </authorList>
    </citation>
    <scope>NUCLEOTIDE SEQUENCE</scope>
    <source>
        <strain evidence="7">G02</strain>
    </source>
</reference>
<organism evidence="7">
    <name type="scientific">Sesamum radiatum</name>
    <name type="common">Black benniseed</name>
    <dbReference type="NCBI Taxonomy" id="300843"/>
    <lineage>
        <taxon>Eukaryota</taxon>
        <taxon>Viridiplantae</taxon>
        <taxon>Streptophyta</taxon>
        <taxon>Embryophyta</taxon>
        <taxon>Tracheophyta</taxon>
        <taxon>Spermatophyta</taxon>
        <taxon>Magnoliopsida</taxon>
        <taxon>eudicotyledons</taxon>
        <taxon>Gunneridae</taxon>
        <taxon>Pentapetalae</taxon>
        <taxon>asterids</taxon>
        <taxon>lamiids</taxon>
        <taxon>Lamiales</taxon>
        <taxon>Pedaliaceae</taxon>
        <taxon>Sesamum</taxon>
    </lineage>
</organism>
<dbReference type="CDD" id="cd13132">
    <property type="entry name" value="MATE_eukaryotic"/>
    <property type="match status" value="1"/>
</dbReference>
<dbReference type="InterPro" id="IPR045069">
    <property type="entry name" value="MATE_euk"/>
</dbReference>
<evidence type="ECO:0000256" key="6">
    <source>
        <dbReference type="RuleBase" id="RU004914"/>
    </source>
</evidence>
<feature type="transmembrane region" description="Helical" evidence="6">
    <location>
        <begin position="402"/>
        <end position="425"/>
    </location>
</feature>
<comment type="subcellular location">
    <subcellularLocation>
        <location evidence="1">Membrane</location>
        <topology evidence="1">Multi-pass membrane protein</topology>
    </subcellularLocation>
</comment>
<feature type="transmembrane region" description="Helical" evidence="6">
    <location>
        <begin position="462"/>
        <end position="481"/>
    </location>
</feature>
<comment type="caution">
    <text evidence="6">Lacks conserved residue(s) required for the propagation of feature annotation.</text>
</comment>
<name>A0AAW2PZ44_SESRA</name>
<evidence type="ECO:0000256" key="5">
    <source>
        <dbReference type="ARBA" id="ARBA00023136"/>
    </source>
</evidence>
<evidence type="ECO:0000313" key="7">
    <source>
        <dbReference type="EMBL" id="KAL0360742.1"/>
    </source>
</evidence>
<gene>
    <name evidence="7" type="ORF">Sradi_3758700</name>
</gene>
<feature type="transmembrane region" description="Helical" evidence="6">
    <location>
        <begin position="148"/>
        <end position="169"/>
    </location>
</feature>
<keyword evidence="3 6" id="KW-0812">Transmembrane</keyword>
<evidence type="ECO:0000256" key="1">
    <source>
        <dbReference type="ARBA" id="ARBA00004141"/>
    </source>
</evidence>
<dbReference type="InterPro" id="IPR002528">
    <property type="entry name" value="MATE_fam"/>
</dbReference>
<dbReference type="PANTHER" id="PTHR11206">
    <property type="entry name" value="MULTIDRUG RESISTANCE PROTEIN"/>
    <property type="match status" value="1"/>
</dbReference>
<feature type="transmembrane region" description="Helical" evidence="6">
    <location>
        <begin position="361"/>
        <end position="382"/>
    </location>
</feature>
<comment type="similarity">
    <text evidence="2 6">Belongs to the multi antimicrobial extrusion (MATE) (TC 2.A.66.1) family.</text>
</comment>
<evidence type="ECO:0000256" key="3">
    <source>
        <dbReference type="ARBA" id="ARBA00022692"/>
    </source>
</evidence>
<dbReference type="Pfam" id="PF01554">
    <property type="entry name" value="MatE"/>
    <property type="match status" value="2"/>
</dbReference>
<accession>A0AAW2PZ44</accession>
<feature type="transmembrane region" description="Helical" evidence="6">
    <location>
        <begin position="282"/>
        <end position="307"/>
    </location>
</feature>
<dbReference type="GO" id="GO:0016020">
    <property type="term" value="C:membrane"/>
    <property type="evidence" value="ECO:0007669"/>
    <property type="project" value="UniProtKB-SubCell"/>
</dbReference>
<feature type="transmembrane region" description="Helical" evidence="6">
    <location>
        <begin position="236"/>
        <end position="261"/>
    </location>
</feature>
<dbReference type="GO" id="GO:1990961">
    <property type="term" value="P:xenobiotic detoxification by transmembrane export across the plasma membrane"/>
    <property type="evidence" value="ECO:0007669"/>
    <property type="project" value="InterPro"/>
</dbReference>
<sequence>MDGGVKEAFLEKRHHQEKVGEGFIKEFGAESKTLWKLSGPAIFTSICQYSLGALTQTFAGQVGEIELAAVSVENSVIAGLAFGAMVKLNPQSHLPTINFMFEIFPHSQTLSVAAGNGKRAGDAVRAGLRCRAGADAGRVHAEIVGHTAGHACLLLPLYIFAPPILLFFGESAEISRAAGQFSLWMIPQLFAYSLNFPIQKFLQSQRKMMAMAWISGVVLVLHTVFSWLLILKLGWGLVGAAVTLNASWWLIIVLQLIYIFYTKSDGAWGGFSWLAFQDLYGFAKLSLASSIMLCLEFWYLMVIIVIAGHLDNPVVPVDAISICLNIQGWDAMISFGFNAAISVRVSNELGAGNAKAAKFSVVVVSITTVFIGVVGMVAVIAAKDVFPYLFTNSEAVAKETTRLSILLAVTVLLNGLQPVLSGVAVGAGWQSLVAYINIGCYYIVGLPLGILLGFVFKFGAMGIWGGMIGGICLQTLILIVVTSSRNWDTEANEAMDRVRKWGGAIANH</sequence>
<reference evidence="7" key="1">
    <citation type="submission" date="2020-06" db="EMBL/GenBank/DDBJ databases">
        <authorList>
            <person name="Li T."/>
            <person name="Hu X."/>
            <person name="Zhang T."/>
            <person name="Song X."/>
            <person name="Zhang H."/>
            <person name="Dai N."/>
            <person name="Sheng W."/>
            <person name="Hou X."/>
            <person name="Wei L."/>
        </authorList>
    </citation>
    <scope>NUCLEOTIDE SEQUENCE</scope>
    <source>
        <strain evidence="7">G02</strain>
        <tissue evidence="7">Leaf</tissue>
    </source>
</reference>